<accession>A0A8I3AAG9</accession>
<keyword evidence="3" id="KW-1185">Reference proteome</keyword>
<dbReference type="Proteomes" id="UP000683000">
    <property type="component" value="Unassembled WGS sequence"/>
</dbReference>
<feature type="region of interest" description="Disordered" evidence="1">
    <location>
        <begin position="1"/>
        <end position="38"/>
    </location>
</feature>
<comment type="caution">
    <text evidence="2">The sequence shown here is derived from an EMBL/GenBank/DDBJ whole genome shotgun (WGS) entry which is preliminary data.</text>
</comment>
<dbReference type="OrthoDB" id="5565328at2759"/>
<dbReference type="AlphaFoldDB" id="A0A8I3AAG9"/>
<dbReference type="EMBL" id="JAGFBS010000008">
    <property type="protein sequence ID" value="KAG6377993.1"/>
    <property type="molecule type" value="Genomic_DNA"/>
</dbReference>
<protein>
    <submittedName>
        <fullName evidence="2">Uncharacterized protein</fullName>
    </submittedName>
</protein>
<reference evidence="2" key="1">
    <citation type="submission" date="2021-03" db="EMBL/GenBank/DDBJ databases">
        <title>Evolutionary innovations through gain and loss of genes in the ectomycorrhizal Boletales.</title>
        <authorList>
            <person name="Wu G."/>
            <person name="Miyauchi S."/>
            <person name="Morin E."/>
            <person name="Yang Z.-L."/>
            <person name="Xu J."/>
            <person name="Martin F.M."/>
        </authorList>
    </citation>
    <scope>NUCLEOTIDE SEQUENCE</scope>
    <source>
        <strain evidence="2">BR01</strain>
    </source>
</reference>
<evidence type="ECO:0000313" key="3">
    <source>
        <dbReference type="Proteomes" id="UP000683000"/>
    </source>
</evidence>
<sequence>MDDLNPRPQKRQRMDYIADNAEGTPLPPSSMVSESPQPLSAFRPLPPPVLLLALPALLALPPSHEHYSLSLFLSLRALRTCLELRTLTPDVECRAWTGLAEVGLRVINSGFTTTEEHAWANGIDAEVSLRSNEWILYSYAPFCKVEKAIGKGLLVAQKHPALRPLRHHLSLLNAQFAFRSNNTKYARALLRRLIASFTSSDPPSVVYIAHLALITHLTSSPSPTQGASNSTTPSAPELQAALSVITTLSGLATQNKHPSIEDLAAVLRVRILVGAGLWDLVDDALSVAEKGMQLVFHTREEKPGEGQECEKANQDTAEILMRSYSITAQDVHSNASSQSQSQTNGDPTVTSSPPKGELSIPGPKATDALTLALTAQLLILGVIFHTHAGRARATDARLAALHALMDGGALVGGANSDGLVEIPLPGHNSIFLQTTHPHILYLLTFLISAAAKRDPVSRRPKKRVFAECGVVQCREGRLGKEGSVRINVPLWASYGDVTAVEQHAFRIEADLLCELVTVSIQRSNFEAAESHLATLIAHTRTHDLFLAYAARITLLHAHLAHALGDPERAGTSYRVAARLDGASPVGSGLALGGGFIAAAARASEALLRIGLSAMQPPPPSSVPDEQPNLQLDASTTSLVKDALARCSSGASAPLPALGELISAAMARPHIIRSKSLLKHALELLSAAGDNHLRALVLAVVGAQYVYTAPTHAMEVLAGMGANPKKQEVPEGAAPSDVTHTKDGIGNAPLRLWVGERFLELFKRAGKENRARKQEAFNAVYQAAVDDFGTHRARLW</sequence>
<feature type="region of interest" description="Disordered" evidence="1">
    <location>
        <begin position="331"/>
        <end position="363"/>
    </location>
</feature>
<name>A0A8I3AAG9_9AGAM</name>
<evidence type="ECO:0000256" key="1">
    <source>
        <dbReference type="SAM" id="MobiDB-lite"/>
    </source>
</evidence>
<proteinExistence type="predicted"/>
<gene>
    <name evidence="2" type="ORF">JVT61DRAFT_14790</name>
</gene>
<feature type="compositionally biased region" description="Polar residues" evidence="1">
    <location>
        <begin position="343"/>
        <end position="353"/>
    </location>
</feature>
<evidence type="ECO:0000313" key="2">
    <source>
        <dbReference type="EMBL" id="KAG6377993.1"/>
    </source>
</evidence>
<organism evidence="2 3">
    <name type="scientific">Boletus reticuloceps</name>
    <dbReference type="NCBI Taxonomy" id="495285"/>
    <lineage>
        <taxon>Eukaryota</taxon>
        <taxon>Fungi</taxon>
        <taxon>Dikarya</taxon>
        <taxon>Basidiomycota</taxon>
        <taxon>Agaricomycotina</taxon>
        <taxon>Agaricomycetes</taxon>
        <taxon>Agaricomycetidae</taxon>
        <taxon>Boletales</taxon>
        <taxon>Boletineae</taxon>
        <taxon>Boletaceae</taxon>
        <taxon>Boletoideae</taxon>
        <taxon>Boletus</taxon>
    </lineage>
</organism>